<comment type="cofactor">
    <cofactor evidence="10">
        <name>FAD</name>
        <dbReference type="ChEBI" id="CHEBI:57692"/>
    </cofactor>
</comment>
<name>A0A2K9LQ06_9GAMM</name>
<evidence type="ECO:0000256" key="5">
    <source>
        <dbReference type="ARBA" id="ARBA00022691"/>
    </source>
</evidence>
<evidence type="ECO:0000256" key="10">
    <source>
        <dbReference type="HAMAP-Rule" id="MF_01102"/>
    </source>
</evidence>
<evidence type="ECO:0000256" key="9">
    <source>
        <dbReference type="ARBA" id="ARBA00023268"/>
    </source>
</evidence>
<proteinExistence type="inferred from homology"/>
<gene>
    <name evidence="10" type="primary">mnmC</name>
    <name evidence="13" type="ORF">Kalk_19120</name>
</gene>
<dbReference type="GO" id="GO:0002097">
    <property type="term" value="P:tRNA wobble base modification"/>
    <property type="evidence" value="ECO:0007669"/>
    <property type="project" value="UniProtKB-UniRule"/>
</dbReference>
<keyword evidence="5 10" id="KW-0949">S-adenosyl-L-methionine</keyword>
<comment type="subcellular location">
    <subcellularLocation>
        <location evidence="10">Cytoplasm</location>
    </subcellularLocation>
</comment>
<evidence type="ECO:0000256" key="4">
    <source>
        <dbReference type="ARBA" id="ARBA00022679"/>
    </source>
</evidence>
<dbReference type="InterPro" id="IPR036188">
    <property type="entry name" value="FAD/NAD-bd_sf"/>
</dbReference>
<keyword evidence="1 10" id="KW-0963">Cytoplasm</keyword>
<dbReference type="Gene3D" id="3.40.50.150">
    <property type="entry name" value="Vaccinia Virus protein VP39"/>
    <property type="match status" value="1"/>
</dbReference>
<dbReference type="NCBIfam" id="NF033855">
    <property type="entry name" value="tRNA_MNMC2"/>
    <property type="match status" value="1"/>
</dbReference>
<protein>
    <recommendedName>
        <fullName evidence="10">tRNA 5-methylaminomethyl-2-thiouridine biosynthesis bifunctional protein MnmC</fullName>
        <shortName evidence="10">tRNA mnm(5)s(2)U biosynthesis bifunctional protein</shortName>
    </recommendedName>
    <domain>
        <recommendedName>
            <fullName evidence="10">tRNA (mnm(5)s(2)U34)-methyltransferase</fullName>
            <ecNumber evidence="10">2.1.1.61</ecNumber>
        </recommendedName>
    </domain>
    <domain>
        <recommendedName>
            <fullName evidence="10">FAD-dependent cmnm(5)s(2)U34 oxidoreductase</fullName>
            <ecNumber evidence="10">1.5.-.-</ecNumber>
        </recommendedName>
    </domain>
</protein>
<feature type="region of interest" description="tRNA (mnm(5)s(2)U34)-methyltransferase" evidence="10">
    <location>
        <begin position="1"/>
        <end position="245"/>
    </location>
</feature>
<evidence type="ECO:0000256" key="1">
    <source>
        <dbReference type="ARBA" id="ARBA00022490"/>
    </source>
</evidence>
<dbReference type="GO" id="GO:0005737">
    <property type="term" value="C:cytoplasm"/>
    <property type="evidence" value="ECO:0007669"/>
    <property type="project" value="UniProtKB-SubCell"/>
</dbReference>
<keyword evidence="7 10" id="KW-0274">FAD</keyword>
<dbReference type="Pfam" id="PF01266">
    <property type="entry name" value="DAO"/>
    <property type="match status" value="1"/>
</dbReference>
<evidence type="ECO:0000256" key="3">
    <source>
        <dbReference type="ARBA" id="ARBA00022630"/>
    </source>
</evidence>
<evidence type="ECO:0000256" key="8">
    <source>
        <dbReference type="ARBA" id="ARBA00023002"/>
    </source>
</evidence>
<feature type="domain" description="MnmC-like methyltransferase" evidence="12">
    <location>
        <begin position="127"/>
        <end position="243"/>
    </location>
</feature>
<dbReference type="Proteomes" id="UP000235116">
    <property type="component" value="Chromosome"/>
</dbReference>
<sequence>MKQPSTYSQIIQPAKIEWQNSTPVSEQFGDVYFSRDSGAAESRYVFLDNNHLAQRWHSQQLTSFTIAETGFGTGLNFMCAADLWRTTKLSGALSPNAHLHFVSVEKYPLSKSDLQHACQLHPQYNWLSTCLLQQYPAPVAGSHRLYFPECNITLTLIYGEAINSFQQLEGLVDAWFLDGFAPAKNPDMWQPELFKHIGRLSHEHATAATFTAAGVVKRGLQSVGFKMEKVPGFGSKRDMLRGTIATPEPAAQNLSHAEKPWFHYAYREQCKIPSKVAIIGAGLAGATAANSLARRGWQVSVFEKEAQIASHGSGNPSGITFTKLSLHDTPQNRYYQSAYLYACRYLSNTLRRLNIKEGKDWRFNGVLRLAYNEKEAADQAALLDAQYWPTELMQPLTPEQIHQITGLVTDLGGVMLHGGGWLNPAALCHTLLQQPDISLHTGHAINQLHLEDRRWFLDDHGPFDAVVLASAFDCSHYSQTGHLPLKPVRGQISFVPQTEESSNLRHAINYNGYINPAREGFHCLGATFTPKLGTPEQRQEDHQWNCDQLISTLPNLADQLCLPDAHPLQGRVGFRCQTPDYLPVVGPLPNQEYFQDQYKDLSKGFLKRTFPVGQTLPGLFVSSGHGSRGITSTCFGAEIIASYLSGEPQIADKDVLFAIHPARFLIRNIIRRSR</sequence>
<dbReference type="SUPFAM" id="SSF54373">
    <property type="entry name" value="FAD-linked reductases, C-terminal domain"/>
    <property type="match status" value="1"/>
</dbReference>
<dbReference type="NCBIfam" id="NF002481">
    <property type="entry name" value="PRK01747.1-2"/>
    <property type="match status" value="1"/>
</dbReference>
<dbReference type="PANTHER" id="PTHR13847:SF283">
    <property type="entry name" value="TRNA 5-METHYLAMINOMETHYL-2-THIOURIDINE BIOSYNTHESIS BIFUNCTIONAL PROTEIN MNMC"/>
    <property type="match status" value="1"/>
</dbReference>
<feature type="domain" description="FAD dependent oxidoreductase" evidence="11">
    <location>
        <begin position="275"/>
        <end position="641"/>
    </location>
</feature>
<dbReference type="Gene3D" id="3.50.50.60">
    <property type="entry name" value="FAD/NAD(P)-binding domain"/>
    <property type="match status" value="1"/>
</dbReference>
<dbReference type="SUPFAM" id="SSF51905">
    <property type="entry name" value="FAD/NAD(P)-binding domain"/>
    <property type="match status" value="1"/>
</dbReference>
<dbReference type="GO" id="GO:0032259">
    <property type="term" value="P:methylation"/>
    <property type="evidence" value="ECO:0007669"/>
    <property type="project" value="UniProtKB-KW"/>
</dbReference>
<dbReference type="EMBL" id="CP022684">
    <property type="protein sequence ID" value="AUM14408.1"/>
    <property type="molecule type" value="Genomic_DNA"/>
</dbReference>
<keyword evidence="9 10" id="KW-0511">Multifunctional enzyme</keyword>
<dbReference type="InterPro" id="IPR008471">
    <property type="entry name" value="MnmC-like_methylTransf"/>
</dbReference>
<evidence type="ECO:0000259" key="11">
    <source>
        <dbReference type="Pfam" id="PF01266"/>
    </source>
</evidence>
<dbReference type="OrthoDB" id="9786494at2"/>
<dbReference type="KEGG" id="kak:Kalk_19120"/>
<dbReference type="HAMAP" id="MF_01102">
    <property type="entry name" value="MnmC"/>
    <property type="match status" value="1"/>
</dbReference>
<evidence type="ECO:0000256" key="6">
    <source>
        <dbReference type="ARBA" id="ARBA00022694"/>
    </source>
</evidence>
<reference evidence="14" key="1">
    <citation type="submission" date="2017-08" db="EMBL/GenBank/DDBJ databases">
        <title>Direct submision.</title>
        <authorList>
            <person name="Kim S.-J."/>
            <person name="Rhee S.-K."/>
        </authorList>
    </citation>
    <scope>NUCLEOTIDE SEQUENCE [LARGE SCALE GENOMIC DNA]</scope>
    <source>
        <strain evidence="14">GI5</strain>
    </source>
</reference>
<dbReference type="PANTHER" id="PTHR13847">
    <property type="entry name" value="SARCOSINE DEHYDROGENASE-RELATED"/>
    <property type="match status" value="1"/>
</dbReference>
<dbReference type="GO" id="GO:0004808">
    <property type="term" value="F:tRNA (5-methylaminomethyl-2-thiouridylate)(34)-methyltransferase activity"/>
    <property type="evidence" value="ECO:0007669"/>
    <property type="project" value="UniProtKB-EC"/>
</dbReference>
<dbReference type="Pfam" id="PF05430">
    <property type="entry name" value="Methyltransf_30"/>
    <property type="match status" value="1"/>
</dbReference>
<dbReference type="RefSeq" id="WP_101895782.1">
    <property type="nucleotide sequence ID" value="NZ_CP022684.1"/>
</dbReference>
<dbReference type="InterPro" id="IPR023032">
    <property type="entry name" value="tRNA_MAMT_biosynth_bifunc_MnmC"/>
</dbReference>
<dbReference type="InterPro" id="IPR029063">
    <property type="entry name" value="SAM-dependent_MTases_sf"/>
</dbReference>
<evidence type="ECO:0000313" key="14">
    <source>
        <dbReference type="Proteomes" id="UP000235116"/>
    </source>
</evidence>
<dbReference type="Gene3D" id="3.30.9.10">
    <property type="entry name" value="D-Amino Acid Oxidase, subunit A, domain 2"/>
    <property type="match status" value="1"/>
</dbReference>
<evidence type="ECO:0000313" key="13">
    <source>
        <dbReference type="EMBL" id="AUM14408.1"/>
    </source>
</evidence>
<feature type="region of interest" description="FAD-dependent cmnm(5)s(2)U34 oxidoreductase" evidence="10">
    <location>
        <begin position="279"/>
        <end position="674"/>
    </location>
</feature>
<dbReference type="InterPro" id="IPR017610">
    <property type="entry name" value="tRNA_S-uridine_synth_MnmC_C"/>
</dbReference>
<keyword evidence="8 10" id="KW-0560">Oxidoreductase</keyword>
<dbReference type="NCBIfam" id="TIGR03197">
    <property type="entry name" value="MnmC_Cterm"/>
    <property type="match status" value="1"/>
</dbReference>
<organism evidence="13 14">
    <name type="scientific">Ketobacter alkanivorans</name>
    <dbReference type="NCBI Taxonomy" id="1917421"/>
    <lineage>
        <taxon>Bacteria</taxon>
        <taxon>Pseudomonadati</taxon>
        <taxon>Pseudomonadota</taxon>
        <taxon>Gammaproteobacteria</taxon>
        <taxon>Pseudomonadales</taxon>
        <taxon>Ketobacteraceae</taxon>
        <taxon>Ketobacter</taxon>
    </lineage>
</organism>
<dbReference type="AlphaFoldDB" id="A0A2K9LQ06"/>
<dbReference type="InterPro" id="IPR047785">
    <property type="entry name" value="tRNA_MNMC2"/>
</dbReference>
<accession>A0A2K9LQ06</accession>
<comment type="catalytic activity">
    <reaction evidence="10">
        <text>5-aminomethyl-2-thiouridine(34) in tRNA + S-adenosyl-L-methionine = 5-methylaminomethyl-2-thiouridine(34) in tRNA + S-adenosyl-L-homocysteine + H(+)</text>
        <dbReference type="Rhea" id="RHEA:19569"/>
        <dbReference type="Rhea" id="RHEA-COMP:10195"/>
        <dbReference type="Rhea" id="RHEA-COMP:10197"/>
        <dbReference type="ChEBI" id="CHEBI:15378"/>
        <dbReference type="ChEBI" id="CHEBI:57856"/>
        <dbReference type="ChEBI" id="CHEBI:59789"/>
        <dbReference type="ChEBI" id="CHEBI:74454"/>
        <dbReference type="ChEBI" id="CHEBI:74455"/>
        <dbReference type="EC" id="2.1.1.61"/>
    </reaction>
</comment>
<evidence type="ECO:0000256" key="2">
    <source>
        <dbReference type="ARBA" id="ARBA00022603"/>
    </source>
</evidence>
<comment type="similarity">
    <text evidence="10">In the N-terminal section; belongs to the methyltransferase superfamily. tRNA (mnm(5)s(2)U34)-methyltransferase family.</text>
</comment>
<keyword evidence="3 10" id="KW-0285">Flavoprotein</keyword>
<keyword evidence="6 10" id="KW-0819">tRNA processing</keyword>
<keyword evidence="2 10" id="KW-0489">Methyltransferase</keyword>
<keyword evidence="4 10" id="KW-0808">Transferase</keyword>
<dbReference type="GO" id="GO:0016645">
    <property type="term" value="F:oxidoreductase activity, acting on the CH-NH group of donors"/>
    <property type="evidence" value="ECO:0007669"/>
    <property type="project" value="InterPro"/>
</dbReference>
<dbReference type="InterPro" id="IPR006076">
    <property type="entry name" value="FAD-dep_OxRdtase"/>
</dbReference>
<evidence type="ECO:0000259" key="12">
    <source>
        <dbReference type="Pfam" id="PF05430"/>
    </source>
</evidence>
<keyword evidence="14" id="KW-1185">Reference proteome</keyword>
<comment type="similarity">
    <text evidence="10">In the C-terminal section; belongs to the DAO family.</text>
</comment>
<dbReference type="EC" id="2.1.1.61" evidence="10"/>
<dbReference type="GO" id="GO:0050660">
    <property type="term" value="F:flavin adenine dinucleotide binding"/>
    <property type="evidence" value="ECO:0007669"/>
    <property type="project" value="UniProtKB-UniRule"/>
</dbReference>
<evidence type="ECO:0000256" key="7">
    <source>
        <dbReference type="ARBA" id="ARBA00022827"/>
    </source>
</evidence>
<dbReference type="EC" id="1.5.-.-" evidence="10"/>
<comment type="function">
    <text evidence="10">Catalyzes the last two steps in the biosynthesis of 5-methylaminomethyl-2-thiouridine (mnm(5)s(2)U) at the wobble position (U34) in tRNA. Catalyzes the FAD-dependent demodification of cmnm(5)s(2)U34 to nm(5)s(2)U34, followed by the transfer of a methyl group from S-adenosyl-L-methionine to nm(5)s(2)U34, to form mnm(5)s(2)U34.</text>
</comment>